<keyword evidence="2" id="KW-0067">ATP-binding</keyword>
<evidence type="ECO:0000256" key="1">
    <source>
        <dbReference type="ARBA" id="ARBA00022741"/>
    </source>
</evidence>
<dbReference type="VEuPathDB" id="CryptoDB:Cvel_28289"/>
<dbReference type="PANTHER" id="PTHR43272">
    <property type="entry name" value="LONG-CHAIN-FATTY-ACID--COA LIGASE"/>
    <property type="match status" value="1"/>
</dbReference>
<dbReference type="Gene3D" id="3.40.50.12780">
    <property type="entry name" value="N-terminal domain of ligase-like"/>
    <property type="match status" value="1"/>
</dbReference>
<dbReference type="GO" id="GO:0005524">
    <property type="term" value="F:ATP binding"/>
    <property type="evidence" value="ECO:0007669"/>
    <property type="project" value="UniProtKB-KW"/>
</dbReference>
<dbReference type="Pfam" id="PF00501">
    <property type="entry name" value="AMP-binding"/>
    <property type="match status" value="1"/>
</dbReference>
<dbReference type="GO" id="GO:0004467">
    <property type="term" value="F:long-chain fatty acid-CoA ligase activity"/>
    <property type="evidence" value="ECO:0007669"/>
    <property type="project" value="TreeGrafter"/>
</dbReference>
<dbReference type="GO" id="GO:0005783">
    <property type="term" value="C:endoplasmic reticulum"/>
    <property type="evidence" value="ECO:0007669"/>
    <property type="project" value="TreeGrafter"/>
</dbReference>
<evidence type="ECO:0000259" key="4">
    <source>
        <dbReference type="Pfam" id="PF00501"/>
    </source>
</evidence>
<accession>A0A0G4HJU6</accession>
<evidence type="ECO:0000313" key="5">
    <source>
        <dbReference type="EMBL" id="CEM44340.1"/>
    </source>
</evidence>
<feature type="region of interest" description="Disordered" evidence="3">
    <location>
        <begin position="1"/>
        <end position="29"/>
    </location>
</feature>
<protein>
    <recommendedName>
        <fullName evidence="4">AMP-dependent synthetase/ligase domain-containing protein</fullName>
    </recommendedName>
</protein>
<keyword evidence="1" id="KW-0547">Nucleotide-binding</keyword>
<dbReference type="InterPro" id="IPR000873">
    <property type="entry name" value="AMP-dep_synth/lig_dom"/>
</dbReference>
<dbReference type="SUPFAM" id="SSF56801">
    <property type="entry name" value="Acetyl-CoA synthetase-like"/>
    <property type="match status" value="1"/>
</dbReference>
<proteinExistence type="predicted"/>
<feature type="domain" description="AMP-dependent synthetase/ligase" evidence="4">
    <location>
        <begin position="82"/>
        <end position="209"/>
    </location>
</feature>
<dbReference type="PANTHER" id="PTHR43272:SF33">
    <property type="entry name" value="AMP-BINDING DOMAIN-CONTAINING PROTEIN-RELATED"/>
    <property type="match status" value="1"/>
</dbReference>
<reference evidence="5" key="1">
    <citation type="submission" date="2014-11" db="EMBL/GenBank/DDBJ databases">
        <authorList>
            <person name="Otto D Thomas"/>
            <person name="Naeem Raeece"/>
        </authorList>
    </citation>
    <scope>NUCLEOTIDE SEQUENCE</scope>
</reference>
<name>A0A0G4HJU6_9ALVE</name>
<gene>
    <name evidence="5" type="ORF">Cvel_28289</name>
</gene>
<evidence type="ECO:0000256" key="2">
    <source>
        <dbReference type="ARBA" id="ARBA00022840"/>
    </source>
</evidence>
<dbReference type="GO" id="GO:0016020">
    <property type="term" value="C:membrane"/>
    <property type="evidence" value="ECO:0007669"/>
    <property type="project" value="TreeGrafter"/>
</dbReference>
<dbReference type="EMBL" id="CDMZ01002904">
    <property type="protein sequence ID" value="CEM44340.1"/>
    <property type="molecule type" value="Genomic_DNA"/>
</dbReference>
<dbReference type="InterPro" id="IPR042099">
    <property type="entry name" value="ANL_N_sf"/>
</dbReference>
<evidence type="ECO:0000256" key="3">
    <source>
        <dbReference type="SAM" id="MobiDB-lite"/>
    </source>
</evidence>
<organism evidence="5">
    <name type="scientific">Chromera velia CCMP2878</name>
    <dbReference type="NCBI Taxonomy" id="1169474"/>
    <lineage>
        <taxon>Eukaryota</taxon>
        <taxon>Sar</taxon>
        <taxon>Alveolata</taxon>
        <taxon>Colpodellida</taxon>
        <taxon>Chromeraceae</taxon>
        <taxon>Chromera</taxon>
    </lineage>
</organism>
<sequence length="236" mass="25945">MGVGQTRPIVYAKPSEEDPAGPQHTRPYRSVHCRDGELASHPCGPDGTPLRTSWEWFAAARERHGSQHFTGSRMKKGDGSLGEFAWRTYDEVGKDADSFAAGLVSLEACPFLSFDDEQRASGFSFLGIFSRNREEWLVAALAGYRQAFSVVPLYEILGPDTVRFVINQTRLKTVCVEGNSLNALIAAKPDCPSLELAILFDVPSEETKKKAEELGLRIMTMSEVIAIGAKNPVRPV</sequence>
<dbReference type="PhylomeDB" id="A0A0G4HJU6"/>
<dbReference type="AlphaFoldDB" id="A0A0G4HJU6"/>